<evidence type="ECO:0000256" key="6">
    <source>
        <dbReference type="SAM" id="Phobius"/>
    </source>
</evidence>
<dbReference type="Pfam" id="PF01810">
    <property type="entry name" value="LysE"/>
    <property type="match status" value="1"/>
</dbReference>
<dbReference type="AlphaFoldDB" id="Q6LGS3"/>
<evidence type="ECO:0000256" key="5">
    <source>
        <dbReference type="ARBA" id="ARBA00023136"/>
    </source>
</evidence>
<feature type="transmembrane region" description="Helical" evidence="6">
    <location>
        <begin position="121"/>
        <end position="142"/>
    </location>
</feature>
<feature type="transmembrane region" description="Helical" evidence="6">
    <location>
        <begin position="68"/>
        <end position="89"/>
    </location>
</feature>
<feature type="transmembrane region" description="Helical" evidence="6">
    <location>
        <begin position="40"/>
        <end position="62"/>
    </location>
</feature>
<evidence type="ECO:0000256" key="2">
    <source>
        <dbReference type="ARBA" id="ARBA00022475"/>
    </source>
</evidence>
<keyword evidence="4 6" id="KW-1133">Transmembrane helix</keyword>
<dbReference type="PANTHER" id="PTHR30086">
    <property type="entry name" value="ARGININE EXPORTER PROTEIN ARGO"/>
    <property type="match status" value="1"/>
</dbReference>
<accession>Q6LGS3</accession>
<dbReference type="Proteomes" id="UP000000593">
    <property type="component" value="Chromosome 2"/>
</dbReference>
<dbReference type="EMBL" id="CR378680">
    <property type="protein sequence ID" value="CAG23507.1"/>
    <property type="molecule type" value="Genomic_DNA"/>
</dbReference>
<dbReference type="GO" id="GO:0005886">
    <property type="term" value="C:plasma membrane"/>
    <property type="evidence" value="ECO:0007669"/>
    <property type="project" value="UniProtKB-SubCell"/>
</dbReference>
<dbReference type="GO" id="GO:0015171">
    <property type="term" value="F:amino acid transmembrane transporter activity"/>
    <property type="evidence" value="ECO:0007669"/>
    <property type="project" value="TreeGrafter"/>
</dbReference>
<keyword evidence="5 6" id="KW-0472">Membrane</keyword>
<proteinExistence type="predicted"/>
<comment type="subcellular location">
    <subcellularLocation>
        <location evidence="1">Cell membrane</location>
        <topology evidence="1">Multi-pass membrane protein</topology>
    </subcellularLocation>
</comment>
<sequence>MDDYPVLLSAMAICLFGVMSPGPSFVAITNKALTSEREQVLWLTFGIALVNALWAILAMFGLKALMLQLPWLLLLIRVFGAVYLIWFGLRLLRMPSTSLEPSSKGGATKNASRRTSFGEGLLANFSNPKSLLFYSSVFSVAVPESATQSLLIALVFVVFTISIAWYGSLAVVLTTSRIRRLYLNAQNVIQKTCGGLLIIFGGRQLF</sequence>
<name>Q6LGS3_PHOPR</name>
<keyword evidence="2" id="KW-1003">Cell membrane</keyword>
<keyword evidence="8" id="KW-1185">Reference proteome</keyword>
<dbReference type="eggNOG" id="COG1280">
    <property type="taxonomic scope" value="Bacteria"/>
</dbReference>
<evidence type="ECO:0000256" key="4">
    <source>
        <dbReference type="ARBA" id="ARBA00022989"/>
    </source>
</evidence>
<evidence type="ECO:0000313" key="7">
    <source>
        <dbReference type="EMBL" id="CAG23507.1"/>
    </source>
</evidence>
<keyword evidence="3 6" id="KW-0812">Transmembrane</keyword>
<dbReference type="KEGG" id="ppr:PBPRB1647"/>
<dbReference type="HOGENOM" id="CLU_079569_0_0_6"/>
<protein>
    <submittedName>
        <fullName evidence="7">Hypothetical threonine efflux protein</fullName>
    </submittedName>
</protein>
<evidence type="ECO:0000256" key="1">
    <source>
        <dbReference type="ARBA" id="ARBA00004651"/>
    </source>
</evidence>
<dbReference type="InterPro" id="IPR001123">
    <property type="entry name" value="LeuE-type"/>
</dbReference>
<gene>
    <name evidence="7" type="ordered locus">PBPRB1647</name>
</gene>
<evidence type="ECO:0000313" key="8">
    <source>
        <dbReference type="Proteomes" id="UP000000593"/>
    </source>
</evidence>
<reference evidence="8" key="1">
    <citation type="journal article" date="2005" name="Science">
        <title>Life at depth: Photobacterium profundum genome sequence and expression analysis.</title>
        <authorList>
            <person name="Vezzi A."/>
            <person name="Campanaro S."/>
            <person name="D'Angelo M."/>
            <person name="Simonato F."/>
            <person name="Vitulo N."/>
            <person name="Lauro F.M."/>
            <person name="Cestaro A."/>
            <person name="Malacrida G."/>
            <person name="Simionati B."/>
            <person name="Cannata N."/>
            <person name="Romualdi C."/>
            <person name="Bartlett D.H."/>
            <person name="Valle G."/>
        </authorList>
    </citation>
    <scope>NUCLEOTIDE SEQUENCE [LARGE SCALE GENOMIC DNA]</scope>
    <source>
        <strain evidence="8">ATCC BAA-1253 / SS9</strain>
    </source>
</reference>
<dbReference type="STRING" id="298386.PBPRB1647"/>
<evidence type="ECO:0000256" key="3">
    <source>
        <dbReference type="ARBA" id="ARBA00022692"/>
    </source>
</evidence>
<feature type="transmembrane region" description="Helical" evidence="6">
    <location>
        <begin position="148"/>
        <end position="173"/>
    </location>
</feature>
<organism evidence="7 8">
    <name type="scientific">Photobacterium profundum (strain SS9)</name>
    <dbReference type="NCBI Taxonomy" id="298386"/>
    <lineage>
        <taxon>Bacteria</taxon>
        <taxon>Pseudomonadati</taxon>
        <taxon>Pseudomonadota</taxon>
        <taxon>Gammaproteobacteria</taxon>
        <taxon>Vibrionales</taxon>
        <taxon>Vibrionaceae</taxon>
        <taxon>Photobacterium</taxon>
    </lineage>
</organism>
<feature type="transmembrane region" description="Helical" evidence="6">
    <location>
        <begin position="6"/>
        <end position="28"/>
    </location>
</feature>
<dbReference type="RefSeq" id="WP_011221663.1">
    <property type="nucleotide sequence ID" value="NC_006371.1"/>
</dbReference>
<dbReference type="PANTHER" id="PTHR30086:SF19">
    <property type="entry name" value="THREONINE EFFLUX PROTEIN"/>
    <property type="match status" value="1"/>
</dbReference>